<keyword evidence="1" id="KW-0433">Leucine-rich repeat</keyword>
<name>A0ABM0PKE4_PRUMU</name>
<dbReference type="Gene3D" id="3.80.10.10">
    <property type="entry name" value="Ribonuclease Inhibitor"/>
    <property type="match status" value="2"/>
</dbReference>
<dbReference type="InterPro" id="IPR003593">
    <property type="entry name" value="AAA+_ATPase"/>
</dbReference>
<dbReference type="PRINTS" id="PR00364">
    <property type="entry name" value="DISEASERSIST"/>
</dbReference>
<dbReference type="Pfam" id="PF00931">
    <property type="entry name" value="NB-ARC"/>
    <property type="match status" value="1"/>
</dbReference>
<keyword evidence="2" id="KW-0677">Repeat</keyword>
<reference evidence="5" key="1">
    <citation type="journal article" date="2012" name="Nat. Commun.">
        <title>The genome of Prunus mume.</title>
        <authorList>
            <person name="Zhang Q."/>
            <person name="Chen W."/>
            <person name="Sun L."/>
            <person name="Zhao F."/>
            <person name="Huang B."/>
            <person name="Yang W."/>
            <person name="Tao Y."/>
            <person name="Wang J."/>
            <person name="Yuan Z."/>
            <person name="Fan G."/>
            <person name="Xing Z."/>
            <person name="Han C."/>
            <person name="Pan H."/>
            <person name="Zhong X."/>
            <person name="Shi W."/>
            <person name="Liang X."/>
            <person name="Du D."/>
            <person name="Sun F."/>
            <person name="Xu Z."/>
            <person name="Hao R."/>
            <person name="Lv T."/>
            <person name="Lv Y."/>
            <person name="Zheng Z."/>
            <person name="Sun M."/>
            <person name="Luo L."/>
            <person name="Cai M."/>
            <person name="Gao Y."/>
            <person name="Wang J."/>
            <person name="Yin Y."/>
            <person name="Xu X."/>
            <person name="Cheng T."/>
            <person name="Wang J."/>
        </authorList>
    </citation>
    <scope>NUCLEOTIDE SEQUENCE [LARGE SCALE GENOMIC DNA]</scope>
</reference>
<dbReference type="SUPFAM" id="SSF52200">
    <property type="entry name" value="Toll/Interleukin receptor TIR domain"/>
    <property type="match status" value="1"/>
</dbReference>
<accession>A0ABM0PKE4</accession>
<dbReference type="InterPro" id="IPR002182">
    <property type="entry name" value="NB-ARC"/>
</dbReference>
<dbReference type="PANTHER" id="PTHR11017:SF574">
    <property type="entry name" value="ADP-RIBOSYL CYCLASE_CYCLIC ADP-RIBOSE HYDROLASE"/>
    <property type="match status" value="1"/>
</dbReference>
<feature type="region of interest" description="Disordered" evidence="3">
    <location>
        <begin position="1394"/>
        <end position="1422"/>
    </location>
</feature>
<sequence>MTTQTSSALPPPSTPPPKYEVFLSFRGLDTRKGFTDYLYNTLMQKGIHTFRDDEQLDSGEPISTALLKAIEESQISVVILSKNYATSTWCLDELATVVELAANTKTRLILPVFYDVTPSEVREQTGEHFKEAFAQHDKDFEGEPGKVTRWKESLTKIANRSGFDVRSFRYETEVTEKIVKWILGKLNTCHTFSDDLKDFVGINRVNEIKSNMSPCLEEVRVIGICGMPGIGKSTIAKALLQSIRNQFEAFSFISKIGEISRKESLFHIKEQLCDHLLNNRETTKNVDDVICKRFRCKRVLIILDNVDALEQIKAVAGSDDEELSNRFGKGSRIIITTTDDRLLIDYNPEIHRIEKLTQDESLLLFCRKAFKKDHPTDGFEDLSDEFVDYIDGLPLALEVLGSSLWKRSVEEWSSTLASLKDNNYSGEEKIIDILKVSFDGLKNPAQQEIFLDTACFFRGEDACRIKKIFESCGYHPGSNINILCEKYLLSIVGGKLWMHDLLQQMGREIVRRESKKQGERSRLWHHTDVLPVLKKNKGTDAVKGIFLTSPKPQKVHLKEDPFSNLDSLRLLKIHNVKFAECLEYLSDELSFLEWHKYPLKSLPSSFEPHKLVELNLCESEIEQLWEEVERPLKKLVILNLSDCEKFIKAPDFNKVPNLEQLILKGCTSLSEVPVSINLRSLTNFILSGCSKLGKLPEIGEDMKQLRELHLDGTAIEELPTSIKHLNGLTLLNLRDCKNLLSLPDIICTSLTTLQILNLLGCSNLNELPENLGSLECLQELNASGTAIRELPTSIRHLTGLTLFNLKDCTNLLVFPDVLCTSLTSLQILNLSGCSNLNELPENLGSLAFLQELDASGTAISQVPESISKISQLGEVFLDDCSKLQSLPRFPFSIRAVNAHNCPLLQSNKITVWPSAAAGFSYINCHSDKYKAHAIWLPDQHLMLPFYQIFFERIIRHGDSLELGYRSNNIPEWLSRRSIESTITILLPPDLDGKRKWMGLALCFVCVAARKYDNLEDEPHVDEEFGVKFNRNHRIELCTTEDPHECPLVINYRDCDLAGPFIHWCYIPRRCFAESSNTRFISASIKPDSLGVKVTACGMSLIYLADVPEFVRKLNKHHEYCYHGNQIKQETTTTRIVGQLRRNEVSLLGKLFEVPYVSRTVGQLRRNVVSLLGKLFEGLQRGLPHLYDYGFIFPLRERLQWFSEQSSAPGCEVNLPLPPNLHNDDNWAGLSLYLVCTLPPGVSRTRTFYECHFYTPIEGVGHQLMHRLMLYSPWDDNAGSHRLLIIHIPRVRFAERLNRCRFIHALVRTPGVEMCGMRLVYNQDVKGLIQTISHCTTDQSAYYGTGDFTDTKKYKGISLGATSLLTNLLQAANSSLHSSVSDVCPPFQPIDFRPKTDSAVGSQHESKTVPVSQDETEQEEDGVGSILSASGVQTEQEVQEQEYTTSTGIVDQLRRNLVSLLEKLFKGLQRGLPHIYDYGFIFCVRERLQWFSEQSGAPGCTVNLPLPLNLHNDENWAGLSLYVVYTLPSDVELSRIVYECHLCTPIEAVGPEQMINRLELRSHWDDNVGSHRLLIIHVPRVRFPERLNRCHFVQALFGCKTPGVEVEMCGMRLVYNQDFKGFIETISHCTTAADRPVYYGTGDFPYNKKYNGSVGATSLLSNLVGDAEYTQHSPVKDVCPPFKPLDVQSEIHSVEKHRSRILLYADQMTKKLWSW</sequence>
<evidence type="ECO:0000313" key="6">
    <source>
        <dbReference type="RefSeq" id="XP_008240874.2"/>
    </source>
</evidence>
<evidence type="ECO:0000256" key="2">
    <source>
        <dbReference type="ARBA" id="ARBA00022737"/>
    </source>
</evidence>
<dbReference type="InterPro" id="IPR032675">
    <property type="entry name" value="LRR_dom_sf"/>
</dbReference>
<dbReference type="SMART" id="SM00382">
    <property type="entry name" value="AAA"/>
    <property type="match status" value="1"/>
</dbReference>
<keyword evidence="5" id="KW-1185">Reference proteome</keyword>
<dbReference type="InterPro" id="IPR044974">
    <property type="entry name" value="Disease_R_plants"/>
</dbReference>
<dbReference type="InterPro" id="IPR027417">
    <property type="entry name" value="P-loop_NTPase"/>
</dbReference>
<dbReference type="PROSITE" id="PS50104">
    <property type="entry name" value="TIR"/>
    <property type="match status" value="1"/>
</dbReference>
<dbReference type="Gene3D" id="1.10.8.430">
    <property type="entry name" value="Helical domain of apoptotic protease-activating factors"/>
    <property type="match status" value="1"/>
</dbReference>
<proteinExistence type="predicted"/>
<dbReference type="Gene3D" id="3.40.50.300">
    <property type="entry name" value="P-loop containing nucleotide triphosphate hydrolases"/>
    <property type="match status" value="1"/>
</dbReference>
<protein>
    <submittedName>
        <fullName evidence="6">TMV resistance protein N-like</fullName>
    </submittedName>
</protein>
<evidence type="ECO:0000259" key="4">
    <source>
        <dbReference type="PROSITE" id="PS50104"/>
    </source>
</evidence>
<dbReference type="GeneID" id="103339369"/>
<feature type="domain" description="TIR" evidence="4">
    <location>
        <begin position="17"/>
        <end position="186"/>
    </location>
</feature>
<dbReference type="InterPro" id="IPR042197">
    <property type="entry name" value="Apaf_helical"/>
</dbReference>
<evidence type="ECO:0000256" key="1">
    <source>
        <dbReference type="ARBA" id="ARBA00022614"/>
    </source>
</evidence>
<dbReference type="SUPFAM" id="SSF52058">
    <property type="entry name" value="L domain-like"/>
    <property type="match status" value="1"/>
</dbReference>
<evidence type="ECO:0000256" key="3">
    <source>
        <dbReference type="SAM" id="MobiDB-lite"/>
    </source>
</evidence>
<evidence type="ECO:0000313" key="5">
    <source>
        <dbReference type="Proteomes" id="UP000694861"/>
    </source>
</evidence>
<reference evidence="6" key="2">
    <citation type="submission" date="2025-08" db="UniProtKB">
        <authorList>
            <consortium name="RefSeq"/>
        </authorList>
    </citation>
    <scope>IDENTIFICATION</scope>
</reference>
<organism evidence="5 6">
    <name type="scientific">Prunus mume</name>
    <name type="common">Japanese apricot</name>
    <name type="synonym">Armeniaca mume</name>
    <dbReference type="NCBI Taxonomy" id="102107"/>
    <lineage>
        <taxon>Eukaryota</taxon>
        <taxon>Viridiplantae</taxon>
        <taxon>Streptophyta</taxon>
        <taxon>Embryophyta</taxon>
        <taxon>Tracheophyta</taxon>
        <taxon>Spermatophyta</taxon>
        <taxon>Magnoliopsida</taxon>
        <taxon>eudicotyledons</taxon>
        <taxon>Gunneridae</taxon>
        <taxon>Pentapetalae</taxon>
        <taxon>rosids</taxon>
        <taxon>fabids</taxon>
        <taxon>Rosales</taxon>
        <taxon>Rosaceae</taxon>
        <taxon>Amygdaloideae</taxon>
        <taxon>Amygdaleae</taxon>
        <taxon>Prunus</taxon>
    </lineage>
</organism>
<dbReference type="InterPro" id="IPR000157">
    <property type="entry name" value="TIR_dom"/>
</dbReference>
<dbReference type="Pfam" id="PF07725">
    <property type="entry name" value="LRR_3"/>
    <property type="match status" value="1"/>
</dbReference>
<gene>
    <name evidence="6" type="primary">LOC103339369</name>
</gene>
<feature type="compositionally biased region" description="Polar residues" evidence="3">
    <location>
        <begin position="1398"/>
        <end position="1412"/>
    </location>
</feature>
<dbReference type="Gene3D" id="3.40.50.10140">
    <property type="entry name" value="Toll/interleukin-1 receptor homology (TIR) domain"/>
    <property type="match status" value="1"/>
</dbReference>
<dbReference type="Pfam" id="PF23282">
    <property type="entry name" value="WHD_ROQ1"/>
    <property type="match status" value="1"/>
</dbReference>
<dbReference type="InterPro" id="IPR058192">
    <property type="entry name" value="WHD_ROQ1-like"/>
</dbReference>
<dbReference type="Pfam" id="PF01582">
    <property type="entry name" value="TIR"/>
    <property type="match status" value="1"/>
</dbReference>
<dbReference type="PANTHER" id="PTHR11017">
    <property type="entry name" value="LEUCINE-RICH REPEAT-CONTAINING PROTEIN"/>
    <property type="match status" value="1"/>
</dbReference>
<dbReference type="Proteomes" id="UP000694861">
    <property type="component" value="Linkage group LG8"/>
</dbReference>
<dbReference type="RefSeq" id="XP_008240874.2">
    <property type="nucleotide sequence ID" value="XM_008242652.2"/>
</dbReference>
<dbReference type="InterPro" id="IPR011713">
    <property type="entry name" value="Leu-rich_rpt_3"/>
</dbReference>
<dbReference type="SMART" id="SM00255">
    <property type="entry name" value="TIR"/>
    <property type="match status" value="1"/>
</dbReference>
<dbReference type="SUPFAM" id="SSF52540">
    <property type="entry name" value="P-loop containing nucleoside triphosphate hydrolases"/>
    <property type="match status" value="1"/>
</dbReference>
<dbReference type="InterPro" id="IPR035897">
    <property type="entry name" value="Toll_tir_struct_dom_sf"/>
</dbReference>